<organism evidence="6 7">
    <name type="scientific">Giardia duodenalis assemblage B</name>
    <dbReference type="NCBI Taxonomy" id="1394984"/>
    <lineage>
        <taxon>Eukaryota</taxon>
        <taxon>Metamonada</taxon>
        <taxon>Diplomonadida</taxon>
        <taxon>Hexamitidae</taxon>
        <taxon>Giardiinae</taxon>
        <taxon>Giardia</taxon>
    </lineage>
</organism>
<name>A0A132NNX6_GIAIN</name>
<dbReference type="CDD" id="cd16650">
    <property type="entry name" value="SP-RING_PIAS-like"/>
    <property type="match status" value="1"/>
</dbReference>
<evidence type="ECO:0000256" key="1">
    <source>
        <dbReference type="ARBA" id="ARBA00022723"/>
    </source>
</evidence>
<evidence type="ECO:0000259" key="5">
    <source>
        <dbReference type="PROSITE" id="PS51044"/>
    </source>
</evidence>
<dbReference type="GO" id="GO:0061665">
    <property type="term" value="F:SUMO ligase activity"/>
    <property type="evidence" value="ECO:0007669"/>
    <property type="project" value="TreeGrafter"/>
</dbReference>
<feature type="domain" description="SP-RING-type" evidence="5">
    <location>
        <begin position="528"/>
        <end position="610"/>
    </location>
</feature>
<dbReference type="EMBL" id="JXTI01000163">
    <property type="protein sequence ID" value="KWX11691.1"/>
    <property type="molecule type" value="Genomic_DNA"/>
</dbReference>
<dbReference type="VEuPathDB" id="GiardiaDB:QR46_4349"/>
<dbReference type="OrthoDB" id="27975at2759"/>
<keyword evidence="2 4" id="KW-0863">Zinc-finger</keyword>
<dbReference type="Proteomes" id="UP000070089">
    <property type="component" value="Unassembled WGS sequence"/>
</dbReference>
<dbReference type="GO" id="GO:0000785">
    <property type="term" value="C:chromatin"/>
    <property type="evidence" value="ECO:0007669"/>
    <property type="project" value="TreeGrafter"/>
</dbReference>
<evidence type="ECO:0000256" key="4">
    <source>
        <dbReference type="PROSITE-ProRule" id="PRU00452"/>
    </source>
</evidence>
<evidence type="ECO:0000313" key="6">
    <source>
        <dbReference type="EMBL" id="KWX11691.1"/>
    </source>
</evidence>
<keyword evidence="1" id="KW-0479">Metal-binding</keyword>
<dbReference type="PANTHER" id="PTHR10782">
    <property type="entry name" value="ZINC FINGER MIZ DOMAIN-CONTAINING PROTEIN"/>
    <property type="match status" value="1"/>
</dbReference>
<dbReference type="GO" id="GO:0016925">
    <property type="term" value="P:protein sumoylation"/>
    <property type="evidence" value="ECO:0007669"/>
    <property type="project" value="TreeGrafter"/>
</dbReference>
<dbReference type="InterPro" id="IPR013083">
    <property type="entry name" value="Znf_RING/FYVE/PHD"/>
</dbReference>
<dbReference type="GO" id="GO:0008270">
    <property type="term" value="F:zinc ion binding"/>
    <property type="evidence" value="ECO:0007669"/>
    <property type="project" value="UniProtKB-KW"/>
</dbReference>
<dbReference type="AlphaFoldDB" id="A0A132NNX6"/>
<dbReference type="Gene3D" id="3.30.40.10">
    <property type="entry name" value="Zinc/RING finger domain, C3HC4 (zinc finger)"/>
    <property type="match status" value="1"/>
</dbReference>
<dbReference type="PROSITE" id="PS51044">
    <property type="entry name" value="ZF_SP_RING"/>
    <property type="match status" value="1"/>
</dbReference>
<sequence length="645" mass="73955">MDAQLGSMLNLYIFDKDTKSDNGLSSGPAPEIGKWQQFLSHYVKVITSNALEDIPRDRYIQFIEWIELMTTHRFHRLWTQEKRFREAVTAYRALYSDPPNKLMLCACRLILFQNILAQFLSDLNAIGMPISVSISPAYKHVYDEVQTFNNQLIFLITRNNKYSTKTSRLVFHPCLDVHAVLSSSPVKSASPAIIAVGPRLIKKLLSSTPCSIFSKKYSVNSDIYDISHARSLLKHALTRSIELKLSDHETFFCLMKTLDTTNNILPIEHMMVKIGFIPETCRSVYIHKQAIEVDGKMLVNVPDTIFLSLTDMLIRDAHTHPAIFCWIARLIDLTMDSSPTVLAAIKGLNINNLRTIPMFCHLLTHQNKNNLNLNFVSFLAKKRQDMTAQGICNEFKSRDSSKLFYDRHFYRLHLTNSLPYAAHTKYASPLVKAYLYLRLIDGYSLNELSFNDIEDLYATIDNPEEFYTRIDAEQYTPNKFMNLIKQRSPELKFTEVNTLFTSIELQLIRNLNQAQGLIEKQFVESDLPISEMENMPKEYISLEDPISRARIKTPVRGCSCKHVACFDLETFVTYACETDTWRCPICSELIGLSAMYIDAYQYAMLNYLATTGYSGRKILIDSTSQMPVFSKVEDGKDSILSDWAD</sequence>
<gene>
    <name evidence="6" type="ORF">QR46_4349</name>
</gene>
<dbReference type="InterPro" id="IPR004181">
    <property type="entry name" value="Znf_MIZ"/>
</dbReference>
<comment type="caution">
    <text evidence="6">The sequence shown here is derived from an EMBL/GenBank/DDBJ whole genome shotgun (WGS) entry which is preliminary data.</text>
</comment>
<evidence type="ECO:0000313" key="7">
    <source>
        <dbReference type="Proteomes" id="UP000070089"/>
    </source>
</evidence>
<dbReference type="PANTHER" id="PTHR10782:SF4">
    <property type="entry name" value="TONALLI, ISOFORM E"/>
    <property type="match status" value="1"/>
</dbReference>
<accession>A0A132NNX6</accession>
<dbReference type="Pfam" id="PF02891">
    <property type="entry name" value="zf-MIZ"/>
    <property type="match status" value="1"/>
</dbReference>
<reference evidence="6 7" key="1">
    <citation type="journal article" date="2015" name="Mol. Biochem. Parasitol.">
        <title>Identification of polymorphic genes for use in assemblage B genotyping assays through comparative genomics of multiple assemblage B Giardia duodenalis isolates.</title>
        <authorList>
            <person name="Wielinga C."/>
            <person name="Thompson R.C."/>
            <person name="Monis P."/>
            <person name="Ryan U."/>
        </authorList>
    </citation>
    <scope>NUCLEOTIDE SEQUENCE [LARGE SCALE GENOMIC DNA]</scope>
    <source>
        <strain evidence="6 7">BAH15c1</strain>
    </source>
</reference>
<protein>
    <submittedName>
        <fullName evidence="6">Retinoic acid induced 17-like protein/ putative MIZ/SP-RING zinc finger protein</fullName>
    </submittedName>
</protein>
<evidence type="ECO:0000256" key="2">
    <source>
        <dbReference type="ARBA" id="ARBA00022771"/>
    </source>
</evidence>
<evidence type="ECO:0000256" key="3">
    <source>
        <dbReference type="ARBA" id="ARBA00022833"/>
    </source>
</evidence>
<keyword evidence="3" id="KW-0862">Zinc</keyword>
<proteinExistence type="predicted"/>